<comment type="catalytic activity">
    <reaction evidence="1">
        <text>ATP + protein L-histidine = ADP + protein N-phospho-L-histidine.</text>
        <dbReference type="EC" id="2.7.13.3"/>
    </reaction>
</comment>
<keyword evidence="4" id="KW-0808">Transferase</keyword>
<sequence>MEPTARAARPGDVTGAAVAHAADRPVLRSRAGALAAVLLALLALVMLTTGAEPRALAVSGAGAVALAAAAVIVWALLYSRRQRRAHEDALTVWAAERAAQAERLRIARDLHDLASHGLGLITVRAAAARTTAPGPGGEAERARALADIERAGREATAELRRMLTVLRTPGEESEPARLRPAETLRDLPALVSAARDGGVSAALDLGEAGAVSAGAQLTVCAVVREGLANTARHAGPVAARVTVRHEGGTVAVTVEDDGPAPGWRPQPGTGQGLTGLRERLALLGGALAAGPRSSGPGFRLTATVPDGGDR</sequence>
<feature type="compositionally biased region" description="Low complexity" evidence="9">
    <location>
        <begin position="288"/>
        <end position="297"/>
    </location>
</feature>
<dbReference type="InterPro" id="IPR050482">
    <property type="entry name" value="Sensor_HK_TwoCompSys"/>
</dbReference>
<keyword evidence="6 12" id="KW-0418">Kinase</keyword>
<dbReference type="CDD" id="cd16917">
    <property type="entry name" value="HATPase_UhpB-NarQ-NarX-like"/>
    <property type="match status" value="1"/>
</dbReference>
<evidence type="ECO:0000256" key="1">
    <source>
        <dbReference type="ARBA" id="ARBA00000085"/>
    </source>
</evidence>
<dbReference type="Pfam" id="PF07730">
    <property type="entry name" value="HisKA_3"/>
    <property type="match status" value="1"/>
</dbReference>
<evidence type="ECO:0000313" key="12">
    <source>
        <dbReference type="EMBL" id="SHJ97746.1"/>
    </source>
</evidence>
<name>A0A1M6NQ58_9ACTN</name>
<dbReference type="Gene3D" id="3.30.565.10">
    <property type="entry name" value="Histidine kinase-like ATPase, C-terminal domain"/>
    <property type="match status" value="1"/>
</dbReference>
<organism evidence="12 13">
    <name type="scientific">Nocardiopsis flavescens</name>
    <dbReference type="NCBI Taxonomy" id="758803"/>
    <lineage>
        <taxon>Bacteria</taxon>
        <taxon>Bacillati</taxon>
        <taxon>Actinomycetota</taxon>
        <taxon>Actinomycetes</taxon>
        <taxon>Streptosporangiales</taxon>
        <taxon>Nocardiopsidaceae</taxon>
        <taxon>Nocardiopsis</taxon>
    </lineage>
</organism>
<evidence type="ECO:0000256" key="2">
    <source>
        <dbReference type="ARBA" id="ARBA00012438"/>
    </source>
</evidence>
<keyword evidence="10" id="KW-0472">Membrane</keyword>
<evidence type="ECO:0000256" key="8">
    <source>
        <dbReference type="ARBA" id="ARBA00023012"/>
    </source>
</evidence>
<protein>
    <recommendedName>
        <fullName evidence="2">histidine kinase</fullName>
        <ecNumber evidence="2">2.7.13.3</ecNumber>
    </recommendedName>
</protein>
<evidence type="ECO:0000256" key="3">
    <source>
        <dbReference type="ARBA" id="ARBA00022553"/>
    </source>
</evidence>
<evidence type="ECO:0000256" key="4">
    <source>
        <dbReference type="ARBA" id="ARBA00022679"/>
    </source>
</evidence>
<feature type="region of interest" description="Disordered" evidence="9">
    <location>
        <begin position="288"/>
        <end position="310"/>
    </location>
</feature>
<dbReference type="OrthoDB" id="5241784at2"/>
<dbReference type="GO" id="GO:0000155">
    <property type="term" value="F:phosphorelay sensor kinase activity"/>
    <property type="evidence" value="ECO:0007669"/>
    <property type="project" value="InterPro"/>
</dbReference>
<dbReference type="AlphaFoldDB" id="A0A1M6NQ58"/>
<gene>
    <name evidence="12" type="ORF">SAMN05421803_11243</name>
</gene>
<keyword evidence="8" id="KW-0902">Two-component regulatory system</keyword>
<dbReference type="EC" id="2.7.13.3" evidence="2"/>
<feature type="transmembrane region" description="Helical" evidence="10">
    <location>
        <begin position="55"/>
        <end position="77"/>
    </location>
</feature>
<accession>A0A1M6NQ58</accession>
<proteinExistence type="predicted"/>
<keyword evidence="10" id="KW-1133">Transmembrane helix</keyword>
<dbReference type="GO" id="GO:0005524">
    <property type="term" value="F:ATP binding"/>
    <property type="evidence" value="ECO:0007669"/>
    <property type="project" value="UniProtKB-KW"/>
</dbReference>
<dbReference type="InterPro" id="IPR011712">
    <property type="entry name" value="Sig_transdc_His_kin_sub3_dim/P"/>
</dbReference>
<dbReference type="InterPro" id="IPR036890">
    <property type="entry name" value="HATPase_C_sf"/>
</dbReference>
<reference evidence="12 13" key="1">
    <citation type="submission" date="2016-11" db="EMBL/GenBank/DDBJ databases">
        <authorList>
            <person name="Jaros S."/>
            <person name="Januszkiewicz K."/>
            <person name="Wedrychowicz H."/>
        </authorList>
    </citation>
    <scope>NUCLEOTIDE SEQUENCE [LARGE SCALE GENOMIC DNA]</scope>
    <source>
        <strain evidence="12 13">CGMCC 4.5723</strain>
    </source>
</reference>
<dbReference type="PANTHER" id="PTHR24421">
    <property type="entry name" value="NITRATE/NITRITE SENSOR PROTEIN NARX-RELATED"/>
    <property type="match status" value="1"/>
</dbReference>
<evidence type="ECO:0000256" key="9">
    <source>
        <dbReference type="SAM" id="MobiDB-lite"/>
    </source>
</evidence>
<dbReference type="PANTHER" id="PTHR24421:SF10">
    <property type="entry name" value="NITRATE_NITRITE SENSOR PROTEIN NARQ"/>
    <property type="match status" value="1"/>
</dbReference>
<feature type="domain" description="Signal transduction histidine kinase subgroup 3 dimerisation and phosphoacceptor" evidence="11">
    <location>
        <begin position="102"/>
        <end position="170"/>
    </location>
</feature>
<dbReference type="EMBL" id="FQZK01000012">
    <property type="protein sequence ID" value="SHJ97746.1"/>
    <property type="molecule type" value="Genomic_DNA"/>
</dbReference>
<dbReference type="Gene3D" id="1.20.5.1930">
    <property type="match status" value="1"/>
</dbReference>
<dbReference type="GO" id="GO:0046983">
    <property type="term" value="F:protein dimerization activity"/>
    <property type="evidence" value="ECO:0007669"/>
    <property type="project" value="InterPro"/>
</dbReference>
<keyword evidence="10" id="KW-0812">Transmembrane</keyword>
<keyword evidence="7" id="KW-0067">ATP-binding</keyword>
<feature type="transmembrane region" description="Helical" evidence="10">
    <location>
        <begin position="31"/>
        <end position="49"/>
    </location>
</feature>
<keyword evidence="5" id="KW-0547">Nucleotide-binding</keyword>
<dbReference type="RefSeq" id="WP_084737514.1">
    <property type="nucleotide sequence ID" value="NZ_FQZK01000012.1"/>
</dbReference>
<dbReference type="STRING" id="758803.SAMN05421803_11243"/>
<evidence type="ECO:0000256" key="7">
    <source>
        <dbReference type="ARBA" id="ARBA00022840"/>
    </source>
</evidence>
<evidence type="ECO:0000256" key="5">
    <source>
        <dbReference type="ARBA" id="ARBA00022741"/>
    </source>
</evidence>
<evidence type="ECO:0000256" key="10">
    <source>
        <dbReference type="SAM" id="Phobius"/>
    </source>
</evidence>
<dbReference type="Proteomes" id="UP000184452">
    <property type="component" value="Unassembled WGS sequence"/>
</dbReference>
<evidence type="ECO:0000256" key="6">
    <source>
        <dbReference type="ARBA" id="ARBA00022777"/>
    </source>
</evidence>
<dbReference type="GO" id="GO:0016020">
    <property type="term" value="C:membrane"/>
    <property type="evidence" value="ECO:0007669"/>
    <property type="project" value="InterPro"/>
</dbReference>
<dbReference type="SUPFAM" id="SSF55874">
    <property type="entry name" value="ATPase domain of HSP90 chaperone/DNA topoisomerase II/histidine kinase"/>
    <property type="match status" value="1"/>
</dbReference>
<keyword evidence="13" id="KW-1185">Reference proteome</keyword>
<keyword evidence="3" id="KW-0597">Phosphoprotein</keyword>
<evidence type="ECO:0000313" key="13">
    <source>
        <dbReference type="Proteomes" id="UP000184452"/>
    </source>
</evidence>
<evidence type="ECO:0000259" key="11">
    <source>
        <dbReference type="Pfam" id="PF07730"/>
    </source>
</evidence>